<dbReference type="CDD" id="cd11577">
    <property type="entry name" value="GH71"/>
    <property type="match status" value="1"/>
</dbReference>
<name>A0A1Y2ATC4_9TREE</name>
<dbReference type="STRING" id="71784.A0A1Y2ATC4"/>
<feature type="signal peptide" evidence="2">
    <location>
        <begin position="1"/>
        <end position="20"/>
    </location>
</feature>
<protein>
    <submittedName>
        <fullName evidence="4">Glycosyl hydrolase family 71-domain-containing protein</fullName>
    </submittedName>
</protein>
<evidence type="ECO:0000256" key="1">
    <source>
        <dbReference type="ARBA" id="ARBA00022737"/>
    </source>
</evidence>
<feature type="domain" description="WSC" evidence="3">
    <location>
        <begin position="75"/>
        <end position="169"/>
    </location>
</feature>
<dbReference type="InterPro" id="IPR051589">
    <property type="entry name" value="Sialate-O-sulfotransferase"/>
</dbReference>
<dbReference type="PANTHER" id="PTHR45964:SF5">
    <property type="entry name" value="WSCD FAMILY MEMBER CG9164"/>
    <property type="match status" value="1"/>
</dbReference>
<feature type="chain" id="PRO_5012101466" evidence="2">
    <location>
        <begin position="21"/>
        <end position="871"/>
    </location>
</feature>
<evidence type="ECO:0000259" key="3">
    <source>
        <dbReference type="PROSITE" id="PS51212"/>
    </source>
</evidence>
<evidence type="ECO:0000313" key="5">
    <source>
        <dbReference type="Proteomes" id="UP000193986"/>
    </source>
</evidence>
<comment type="caution">
    <text evidence="4">The sequence shown here is derived from an EMBL/GenBank/DDBJ whole genome shotgun (WGS) entry which is preliminary data.</text>
</comment>
<dbReference type="InterPro" id="IPR005197">
    <property type="entry name" value="Glyco_hydro_71"/>
</dbReference>
<evidence type="ECO:0000313" key="4">
    <source>
        <dbReference type="EMBL" id="ORY25195.1"/>
    </source>
</evidence>
<dbReference type="AlphaFoldDB" id="A0A1Y2ATC4"/>
<dbReference type="OrthoDB" id="3257981at2759"/>
<reference evidence="4 5" key="1">
    <citation type="submission" date="2016-07" db="EMBL/GenBank/DDBJ databases">
        <title>Pervasive Adenine N6-methylation of Active Genes in Fungi.</title>
        <authorList>
            <consortium name="DOE Joint Genome Institute"/>
            <person name="Mondo S.J."/>
            <person name="Dannebaum R.O."/>
            <person name="Kuo R.C."/>
            <person name="Labutti K."/>
            <person name="Haridas S."/>
            <person name="Kuo A."/>
            <person name="Salamov A."/>
            <person name="Ahrendt S.R."/>
            <person name="Lipzen A."/>
            <person name="Sullivan W."/>
            <person name="Andreopoulos W.B."/>
            <person name="Clum A."/>
            <person name="Lindquist E."/>
            <person name="Daum C."/>
            <person name="Ramamoorthy G.K."/>
            <person name="Gryganskyi A."/>
            <person name="Culley D."/>
            <person name="Magnuson J.K."/>
            <person name="James T.Y."/>
            <person name="O'Malley M.A."/>
            <person name="Stajich J.E."/>
            <person name="Spatafora J.W."/>
            <person name="Visel A."/>
            <person name="Grigoriev I.V."/>
        </authorList>
    </citation>
    <scope>NUCLEOTIDE SEQUENCE [LARGE SCALE GENOMIC DNA]</scope>
    <source>
        <strain evidence="4 5">68-887.2</strain>
    </source>
</reference>
<dbReference type="EMBL" id="MCFC01000060">
    <property type="protein sequence ID" value="ORY25195.1"/>
    <property type="molecule type" value="Genomic_DNA"/>
</dbReference>
<dbReference type="Pfam" id="PF03659">
    <property type="entry name" value="Glyco_hydro_71"/>
    <property type="match status" value="1"/>
</dbReference>
<dbReference type="Proteomes" id="UP000193986">
    <property type="component" value="Unassembled WGS sequence"/>
</dbReference>
<dbReference type="Gene3D" id="3.20.20.80">
    <property type="entry name" value="Glycosidases"/>
    <property type="match status" value="1"/>
</dbReference>
<dbReference type="Pfam" id="PF01822">
    <property type="entry name" value="WSC"/>
    <property type="match status" value="2"/>
</dbReference>
<dbReference type="SMART" id="SM00321">
    <property type="entry name" value="WSC"/>
    <property type="match status" value="2"/>
</dbReference>
<organism evidence="4 5">
    <name type="scientific">Naematelia encephala</name>
    <dbReference type="NCBI Taxonomy" id="71784"/>
    <lineage>
        <taxon>Eukaryota</taxon>
        <taxon>Fungi</taxon>
        <taxon>Dikarya</taxon>
        <taxon>Basidiomycota</taxon>
        <taxon>Agaricomycotina</taxon>
        <taxon>Tremellomycetes</taxon>
        <taxon>Tremellales</taxon>
        <taxon>Naemateliaceae</taxon>
        <taxon>Naematelia</taxon>
    </lineage>
</organism>
<keyword evidence="5" id="KW-1185">Reference proteome</keyword>
<feature type="domain" description="WSC" evidence="3">
    <location>
        <begin position="267"/>
        <end position="358"/>
    </location>
</feature>
<dbReference type="GO" id="GO:0051118">
    <property type="term" value="F:glucan endo-1,3-alpha-glucosidase activity"/>
    <property type="evidence" value="ECO:0007669"/>
    <property type="project" value="InterPro"/>
</dbReference>
<evidence type="ECO:0000256" key="2">
    <source>
        <dbReference type="SAM" id="SignalP"/>
    </source>
</evidence>
<keyword evidence="4" id="KW-0378">Hydrolase</keyword>
<keyword evidence="2" id="KW-0732">Signal</keyword>
<dbReference type="PROSITE" id="PS51212">
    <property type="entry name" value="WSC"/>
    <property type="match status" value="2"/>
</dbReference>
<dbReference type="InParanoid" id="A0A1Y2ATC4"/>
<accession>A0A1Y2ATC4</accession>
<proteinExistence type="predicted"/>
<dbReference type="PANTHER" id="PTHR45964">
    <property type="entry name" value="WSCD FAMILY MEMBER CG9164"/>
    <property type="match status" value="1"/>
</dbReference>
<dbReference type="InterPro" id="IPR002889">
    <property type="entry name" value="WSC_carb-bd"/>
</dbReference>
<gene>
    <name evidence="4" type="ORF">BCR39DRAFT_545036</name>
</gene>
<keyword evidence="1" id="KW-0677">Repeat</keyword>
<sequence length="871" mass="90312">MAPVAATLLALLAVSGLGEAKPLSPGRHAPPRIANILSTSRRSLHSLLARYYGDAHGLTKPAPLPTKRDTSIPAGWSYFGCVDESWDERLLSGFGFSSESLTPLLCLTECSKLGYTYGGMEYADECYCGDGFTGDGGGLNSASTCNMACSGDSSAMCGAGWYLSLYTYNDTGLASCDPSTAVTTTLSAGSGVATGGLNASQSVSVSASITASATASVNASASISLSASSSASISANASASVSVTASSSAASASSTFVTYEDAEDSSEWYSLGCAVDSSTRVLTGSSSLSIQNLTIDDCLTSCEEAGYTYAGLEYGEQCYCGSSLPSSVSFTATCDMACTGDASETCGGGWGLAVYELVGISCETTTSTIGGNHVVIPSTSVAASASATSSSSSAVIVVPTAVSSVATSSEADVSSAAVSVAASATVATTTSAAAASATAAVTASSTAAPESTTVPSSSSDHQVWAHHMVGNTYPYAESDWESDIQAAQSYGIDGFALNIGSESWQVDRAADAYSAAAALGTGFKLFISLDMTSLSCASSSDADNLVSIVTRFATQSNQATHDSKVLVSTFAGSDCQFGTGSSSSWQSSFVDRLGFDIFFVPSLFSDISTFSSDSWMDGELNWNSGWPSGDADITTTSTDAKYIAALGDKEYMPAVSPFFFTHFGANSWNKNWLYRGDDWLYCSRWEQIIALRDSVSMTEILTWNDFGESSYLGPIHGALPSGSDAWVDGFDHTGINVLTKYYATAFKTGSYPAIETDTIIMWSRPHAHDATASDDSVGKPTGWDWTEDYLYAVVLATSPAVVSLTSGDETTTFAVSAGLSKLKVASNSGTINGRIIRDGSVVTSYYAYNDFDYTQSPSTYNYNYFVGSSSS</sequence>